<evidence type="ECO:0000256" key="8">
    <source>
        <dbReference type="SAM" id="MobiDB-lite"/>
    </source>
</evidence>
<reference evidence="10 11" key="1">
    <citation type="submission" date="2020-05" db="EMBL/GenBank/DDBJ databases">
        <title>Whole genome shotgun sequence of Streptomyces microflavus NBRC 13062.</title>
        <authorList>
            <person name="Komaki H."/>
            <person name="Tamura T."/>
        </authorList>
    </citation>
    <scope>NUCLEOTIDE SEQUENCE [LARGE SCALE GENOMIC DNA]</scope>
    <source>
        <strain evidence="10 11">NBRC 13062</strain>
    </source>
</reference>
<name>A0A7J0D4V6_STRMI</name>
<keyword evidence="2" id="KW-0328">Glycosyltransferase</keyword>
<sequence>MWALNAAGYRRLGAAGALATAAGGWISGKLPAHDPWGLWIDHGSTVRTAAAVLAYTGLTVLVVAWWQYGRTASSVRETLTTLAWWTAPFLLTPPLYSADVYSYIAQGAMVIEGHDVYTVGPSSLDPAGIGGDAAASVGNHWRDTPAPYGPLFLLLSAAVAKTTGGTIVPAVLAMRLIALASLVLIVWALRRVAREHGTSESRALWLGALNPLLLMHVVAGMHNDGLMIGLMLAGLALALRGRWVAGSALVGLAMMVKSPAAVALLFIGVTVHASATGPRLRRWAKGLLAPGLVACAVAGSATLISGTGFGWLRTQGVAGNIHTALSVVSDLGLGLGELGRLLLGTDPEPVKSAVQTLGLAAAVVLILVLARRSMNGHLPPVHALGLGLLVLVALSPMVQPWYLLWGLVVVAATQQYGRVATVLVVLSAALVYETHPTGATPPYGFALAAITALVATLVVRRTPLVAEAAPPPCPAPHGGTRSRTAERRRPAGHRLDNRSTHRSGLRYADHVLLSPIEVDVAHLRSAIIARYGPGPYTVTTLSACLPPVASAWMRPRC</sequence>
<feature type="transmembrane region" description="Helical" evidence="9">
    <location>
        <begin position="255"/>
        <end position="275"/>
    </location>
</feature>
<dbReference type="NCBIfam" id="NF038066">
    <property type="entry name" value="MptB"/>
    <property type="match status" value="1"/>
</dbReference>
<dbReference type="GO" id="GO:0016758">
    <property type="term" value="F:hexosyltransferase activity"/>
    <property type="evidence" value="ECO:0007669"/>
    <property type="project" value="InterPro"/>
</dbReference>
<dbReference type="InterPro" id="IPR049829">
    <property type="entry name" value="MptA/B-like"/>
</dbReference>
<comment type="subcellular location">
    <subcellularLocation>
        <location evidence="1">Membrane</location>
        <topology evidence="1">Multi-pass membrane protein</topology>
    </subcellularLocation>
</comment>
<organism evidence="10 11">
    <name type="scientific">Streptomyces microflavus</name>
    <name type="common">Streptomyces lipmanii</name>
    <dbReference type="NCBI Taxonomy" id="1919"/>
    <lineage>
        <taxon>Bacteria</taxon>
        <taxon>Bacillati</taxon>
        <taxon>Actinomycetota</taxon>
        <taxon>Actinomycetes</taxon>
        <taxon>Kitasatosporales</taxon>
        <taxon>Streptomycetaceae</taxon>
        <taxon>Streptomyces</taxon>
    </lineage>
</organism>
<evidence type="ECO:0000256" key="4">
    <source>
        <dbReference type="ARBA" id="ARBA00022692"/>
    </source>
</evidence>
<feature type="transmembrane region" description="Helical" evidence="9">
    <location>
        <begin position="349"/>
        <end position="369"/>
    </location>
</feature>
<comment type="caution">
    <text evidence="10">The sequence shown here is derived from an EMBL/GenBank/DDBJ whole genome shotgun (WGS) entry which is preliminary data.</text>
</comment>
<dbReference type="EMBL" id="BLWD01000001">
    <property type="protein sequence ID" value="GFN09224.1"/>
    <property type="molecule type" value="Genomic_DNA"/>
</dbReference>
<protein>
    <submittedName>
        <fullName evidence="10">Membrane protein</fullName>
    </submittedName>
</protein>
<keyword evidence="3" id="KW-0808">Transferase</keyword>
<feature type="transmembrane region" description="Helical" evidence="9">
    <location>
        <begin position="287"/>
        <end position="312"/>
    </location>
</feature>
<feature type="compositionally biased region" description="Basic and acidic residues" evidence="8">
    <location>
        <begin position="483"/>
        <end position="499"/>
    </location>
</feature>
<dbReference type="AlphaFoldDB" id="A0A7J0D4V6"/>
<accession>A0A7J0D4V6</accession>
<keyword evidence="5 9" id="KW-1133">Transmembrane helix</keyword>
<proteinExistence type="inferred from homology"/>
<gene>
    <name evidence="10" type="ORF">Smic_77800</name>
</gene>
<feature type="transmembrane region" description="Helical" evidence="9">
    <location>
        <begin position="201"/>
        <end position="219"/>
    </location>
</feature>
<evidence type="ECO:0000256" key="9">
    <source>
        <dbReference type="SAM" id="Phobius"/>
    </source>
</evidence>
<feature type="transmembrane region" description="Helical" evidence="9">
    <location>
        <begin position="48"/>
        <end position="66"/>
    </location>
</feature>
<evidence type="ECO:0000256" key="1">
    <source>
        <dbReference type="ARBA" id="ARBA00004141"/>
    </source>
</evidence>
<evidence type="ECO:0000256" key="6">
    <source>
        <dbReference type="ARBA" id="ARBA00023136"/>
    </source>
</evidence>
<evidence type="ECO:0000256" key="7">
    <source>
        <dbReference type="ARBA" id="ARBA00043987"/>
    </source>
</evidence>
<evidence type="ECO:0000256" key="3">
    <source>
        <dbReference type="ARBA" id="ARBA00022679"/>
    </source>
</evidence>
<comment type="similarity">
    <text evidence="7">Belongs to the MptA/B family.</text>
</comment>
<feature type="transmembrane region" description="Helical" evidence="9">
    <location>
        <begin position="12"/>
        <end position="28"/>
    </location>
</feature>
<feature type="region of interest" description="Disordered" evidence="8">
    <location>
        <begin position="469"/>
        <end position="500"/>
    </location>
</feature>
<feature type="transmembrane region" description="Helical" evidence="9">
    <location>
        <begin position="381"/>
        <end position="398"/>
    </location>
</feature>
<dbReference type="GO" id="GO:0005886">
    <property type="term" value="C:plasma membrane"/>
    <property type="evidence" value="ECO:0007669"/>
    <property type="project" value="UniProtKB-SubCell"/>
</dbReference>
<feature type="transmembrane region" description="Helical" evidence="9">
    <location>
        <begin position="167"/>
        <end position="189"/>
    </location>
</feature>
<keyword evidence="4 9" id="KW-0812">Transmembrane</keyword>
<dbReference type="Pfam" id="PF26314">
    <property type="entry name" value="MptA_B_family"/>
    <property type="match status" value="1"/>
</dbReference>
<evidence type="ECO:0000256" key="5">
    <source>
        <dbReference type="ARBA" id="ARBA00022989"/>
    </source>
</evidence>
<feature type="transmembrane region" description="Helical" evidence="9">
    <location>
        <begin position="443"/>
        <end position="459"/>
    </location>
</feature>
<keyword evidence="6 9" id="KW-0472">Membrane</keyword>
<evidence type="ECO:0000313" key="10">
    <source>
        <dbReference type="EMBL" id="GFN09224.1"/>
    </source>
</evidence>
<evidence type="ECO:0000313" key="11">
    <source>
        <dbReference type="Proteomes" id="UP000498740"/>
    </source>
</evidence>
<dbReference type="Proteomes" id="UP000498740">
    <property type="component" value="Unassembled WGS sequence"/>
</dbReference>
<feature type="transmembrane region" description="Helical" evidence="9">
    <location>
        <begin position="324"/>
        <end position="343"/>
    </location>
</feature>
<feature type="transmembrane region" description="Helical" evidence="9">
    <location>
        <begin position="225"/>
        <end position="243"/>
    </location>
</feature>
<feature type="transmembrane region" description="Helical" evidence="9">
    <location>
        <begin position="78"/>
        <end position="96"/>
    </location>
</feature>
<evidence type="ECO:0000256" key="2">
    <source>
        <dbReference type="ARBA" id="ARBA00022676"/>
    </source>
</evidence>